<gene>
    <name evidence="2" type="ORF">WI372_12025</name>
</gene>
<dbReference type="InterPro" id="IPR010982">
    <property type="entry name" value="Lambda_DNA-bd_dom_sf"/>
</dbReference>
<dbReference type="InterPro" id="IPR039554">
    <property type="entry name" value="HigA2-like_HTH"/>
</dbReference>
<dbReference type="SMART" id="SM00530">
    <property type="entry name" value="HTH_XRE"/>
    <property type="match status" value="1"/>
</dbReference>
<dbReference type="SUPFAM" id="SSF47413">
    <property type="entry name" value="lambda repressor-like DNA-binding domains"/>
    <property type="match status" value="1"/>
</dbReference>
<evidence type="ECO:0000259" key="1">
    <source>
        <dbReference type="PROSITE" id="PS50943"/>
    </source>
</evidence>
<dbReference type="EMBL" id="JBBHLI010000007">
    <property type="protein sequence ID" value="MEK9501710.1"/>
    <property type="molecule type" value="Genomic_DNA"/>
</dbReference>
<dbReference type="Gene3D" id="1.10.260.40">
    <property type="entry name" value="lambda repressor-like DNA-binding domains"/>
    <property type="match status" value="1"/>
</dbReference>
<sequence length="109" mass="12156">MTNHKIEKSSGSVFADLELAEVQELETKAQLAHRIGEIIHGRRLTQTEAAEVLGATQPIVSKLMNGQLSGFSLERLVRFLNALDRDVEIVVRRRPRTRDHGRTSVKVAG</sequence>
<organism evidence="2 3">
    <name type="scientific">Gaopeijia maritima</name>
    <dbReference type="NCBI Taxonomy" id="3119007"/>
    <lineage>
        <taxon>Bacteria</taxon>
        <taxon>Pseudomonadati</taxon>
        <taxon>Gemmatimonadota</taxon>
        <taxon>Longimicrobiia</taxon>
        <taxon>Gaopeijiales</taxon>
        <taxon>Gaopeijiaceae</taxon>
        <taxon>Gaopeijia</taxon>
    </lineage>
</organism>
<dbReference type="Pfam" id="PF13744">
    <property type="entry name" value="HTH_37"/>
    <property type="match status" value="1"/>
</dbReference>
<dbReference type="Proteomes" id="UP001484239">
    <property type="component" value="Unassembled WGS sequence"/>
</dbReference>
<accession>A0ABU9EDX8</accession>
<dbReference type="InterPro" id="IPR001387">
    <property type="entry name" value="Cro/C1-type_HTH"/>
</dbReference>
<protein>
    <submittedName>
        <fullName evidence="2">Helix-turn-helix transcriptional regulator</fullName>
    </submittedName>
</protein>
<proteinExistence type="predicted"/>
<keyword evidence="3" id="KW-1185">Reference proteome</keyword>
<reference evidence="2 3" key="1">
    <citation type="submission" date="2024-02" db="EMBL/GenBank/DDBJ databases">
        <title>A novel Gemmatimonadota bacterium.</title>
        <authorList>
            <person name="Du Z.-J."/>
            <person name="Ye Y.-Q."/>
        </authorList>
    </citation>
    <scope>NUCLEOTIDE SEQUENCE [LARGE SCALE GENOMIC DNA]</scope>
    <source>
        <strain evidence="2 3">DH-20</strain>
    </source>
</reference>
<comment type="caution">
    <text evidence="2">The sequence shown here is derived from an EMBL/GenBank/DDBJ whole genome shotgun (WGS) entry which is preliminary data.</text>
</comment>
<name>A0ABU9EDX8_9BACT</name>
<dbReference type="RefSeq" id="WP_405283850.1">
    <property type="nucleotide sequence ID" value="NZ_CP144380.1"/>
</dbReference>
<evidence type="ECO:0000313" key="2">
    <source>
        <dbReference type="EMBL" id="MEK9501710.1"/>
    </source>
</evidence>
<evidence type="ECO:0000313" key="3">
    <source>
        <dbReference type="Proteomes" id="UP001484239"/>
    </source>
</evidence>
<dbReference type="PROSITE" id="PS50943">
    <property type="entry name" value="HTH_CROC1"/>
    <property type="match status" value="1"/>
</dbReference>
<feature type="domain" description="HTH cro/C1-type" evidence="1">
    <location>
        <begin position="42"/>
        <end position="90"/>
    </location>
</feature>